<dbReference type="EMBL" id="MHQS01000014">
    <property type="protein sequence ID" value="OHA08583.1"/>
    <property type="molecule type" value="Genomic_DNA"/>
</dbReference>
<dbReference type="Gene3D" id="3.40.50.150">
    <property type="entry name" value="Vaccinia Virus protein VP39"/>
    <property type="match status" value="1"/>
</dbReference>
<dbReference type="Proteomes" id="UP000176705">
    <property type="component" value="Unassembled WGS sequence"/>
</dbReference>
<dbReference type="PANTHER" id="PTHR43861:SF1">
    <property type="entry name" value="TRANS-ACONITATE 2-METHYLTRANSFERASE"/>
    <property type="match status" value="1"/>
</dbReference>
<accession>A0A1G2LAB6</accession>
<dbReference type="InterPro" id="IPR013216">
    <property type="entry name" value="Methyltransf_11"/>
</dbReference>
<evidence type="ECO:0000313" key="3">
    <source>
        <dbReference type="Proteomes" id="UP000176705"/>
    </source>
</evidence>
<organism evidence="2 3">
    <name type="scientific">Candidatus Sungbacteria bacterium RIFCSPLOWO2_01_FULL_59_16</name>
    <dbReference type="NCBI Taxonomy" id="1802280"/>
    <lineage>
        <taxon>Bacteria</taxon>
        <taxon>Candidatus Sungiibacteriota</taxon>
    </lineage>
</organism>
<dbReference type="Pfam" id="PF08241">
    <property type="entry name" value="Methyltransf_11"/>
    <property type="match status" value="1"/>
</dbReference>
<name>A0A1G2LAB6_9BACT</name>
<evidence type="ECO:0000313" key="2">
    <source>
        <dbReference type="EMBL" id="OHA08583.1"/>
    </source>
</evidence>
<feature type="domain" description="Methyltransferase type 11" evidence="1">
    <location>
        <begin position="57"/>
        <end position="149"/>
    </location>
</feature>
<dbReference type="InterPro" id="IPR029063">
    <property type="entry name" value="SAM-dependent_MTases_sf"/>
</dbReference>
<protein>
    <recommendedName>
        <fullName evidence="1">Methyltransferase type 11 domain-containing protein</fullName>
    </recommendedName>
</protein>
<gene>
    <name evidence="2" type="ORF">A3B37_01800</name>
</gene>
<sequence>MEREIKNFEQWNEEMAAKYNPDRYHRSRNLVIWGIEFLRTRAIMRFLDVRNGDSVIDLGCGAGNMLERIRVGRLWGVDLSKVLLATAAERLRGRGVGLRYGNVESLPAEVRNQRFDKIFSSEVLEHLERPERMVAEICAIAKPTSRIVISVPNEGVINGIKAFLRATGLIALFPGISKKMDDEWHLWHMDLPLFRKFVSGKLEIIAMRRIPFRFLPIRYVFLLRPMF</sequence>
<dbReference type="GO" id="GO:0008757">
    <property type="term" value="F:S-adenosylmethionine-dependent methyltransferase activity"/>
    <property type="evidence" value="ECO:0007669"/>
    <property type="project" value="InterPro"/>
</dbReference>
<reference evidence="2 3" key="1">
    <citation type="journal article" date="2016" name="Nat. Commun.">
        <title>Thousands of microbial genomes shed light on interconnected biogeochemical processes in an aquifer system.</title>
        <authorList>
            <person name="Anantharaman K."/>
            <person name="Brown C.T."/>
            <person name="Hug L.A."/>
            <person name="Sharon I."/>
            <person name="Castelle C.J."/>
            <person name="Probst A.J."/>
            <person name="Thomas B.C."/>
            <person name="Singh A."/>
            <person name="Wilkins M.J."/>
            <person name="Karaoz U."/>
            <person name="Brodie E.L."/>
            <person name="Williams K.H."/>
            <person name="Hubbard S.S."/>
            <person name="Banfield J.F."/>
        </authorList>
    </citation>
    <scope>NUCLEOTIDE SEQUENCE [LARGE SCALE GENOMIC DNA]</scope>
</reference>
<dbReference type="CDD" id="cd02440">
    <property type="entry name" value="AdoMet_MTases"/>
    <property type="match status" value="1"/>
</dbReference>
<dbReference type="PANTHER" id="PTHR43861">
    <property type="entry name" value="TRANS-ACONITATE 2-METHYLTRANSFERASE-RELATED"/>
    <property type="match status" value="1"/>
</dbReference>
<comment type="caution">
    <text evidence="2">The sequence shown here is derived from an EMBL/GenBank/DDBJ whole genome shotgun (WGS) entry which is preliminary data.</text>
</comment>
<evidence type="ECO:0000259" key="1">
    <source>
        <dbReference type="Pfam" id="PF08241"/>
    </source>
</evidence>
<dbReference type="STRING" id="1802280.A3B37_01800"/>
<dbReference type="SUPFAM" id="SSF53335">
    <property type="entry name" value="S-adenosyl-L-methionine-dependent methyltransferases"/>
    <property type="match status" value="1"/>
</dbReference>
<proteinExistence type="predicted"/>
<dbReference type="AlphaFoldDB" id="A0A1G2LAB6"/>